<evidence type="ECO:0000313" key="3">
    <source>
        <dbReference type="Proteomes" id="UP000277212"/>
    </source>
</evidence>
<feature type="region of interest" description="Disordered" evidence="1">
    <location>
        <begin position="279"/>
        <end position="350"/>
    </location>
</feature>
<feature type="compositionally biased region" description="Low complexity" evidence="1">
    <location>
        <begin position="162"/>
        <end position="179"/>
    </location>
</feature>
<evidence type="ECO:0000256" key="1">
    <source>
        <dbReference type="SAM" id="MobiDB-lite"/>
    </source>
</evidence>
<accession>A0A3M2S9I3</accession>
<comment type="caution">
    <text evidence="2">The sequence shown here is derived from an EMBL/GenBank/DDBJ whole genome shotgun (WGS) entry which is preliminary data.</text>
</comment>
<feature type="compositionally biased region" description="Polar residues" evidence="1">
    <location>
        <begin position="378"/>
        <end position="387"/>
    </location>
</feature>
<dbReference type="SUPFAM" id="SSF50044">
    <property type="entry name" value="SH3-domain"/>
    <property type="match status" value="1"/>
</dbReference>
<evidence type="ECO:0000313" key="2">
    <source>
        <dbReference type="EMBL" id="RMJ14237.1"/>
    </source>
</evidence>
<protein>
    <recommendedName>
        <fullName evidence="4">SH3 domain-containing protein</fullName>
    </recommendedName>
</protein>
<proteinExistence type="predicted"/>
<dbReference type="OrthoDB" id="5243589at2759"/>
<evidence type="ECO:0008006" key="4">
    <source>
        <dbReference type="Google" id="ProtNLM"/>
    </source>
</evidence>
<dbReference type="AlphaFoldDB" id="A0A3M2S9I3"/>
<reference evidence="2 3" key="1">
    <citation type="submission" date="2017-06" db="EMBL/GenBank/DDBJ databases">
        <title>Comparative genomic analysis of Ambrosia Fusariam Clade fungi.</title>
        <authorList>
            <person name="Stajich J.E."/>
            <person name="Carrillo J."/>
            <person name="Kijimoto T."/>
            <person name="Eskalen A."/>
            <person name="O'Donnell K."/>
            <person name="Kasson M."/>
        </authorList>
    </citation>
    <scope>NUCLEOTIDE SEQUENCE [LARGE SCALE GENOMIC DNA]</scope>
    <source>
        <strain evidence="2">UCR3666</strain>
    </source>
</reference>
<keyword evidence="3" id="KW-1185">Reference proteome</keyword>
<name>A0A3M2S9I3_9HYPO</name>
<dbReference type="InterPro" id="IPR036028">
    <property type="entry name" value="SH3-like_dom_sf"/>
</dbReference>
<feature type="compositionally biased region" description="Low complexity" evidence="1">
    <location>
        <begin position="217"/>
        <end position="238"/>
    </location>
</feature>
<feature type="region of interest" description="Disordered" evidence="1">
    <location>
        <begin position="138"/>
        <end position="241"/>
    </location>
</feature>
<dbReference type="Gene3D" id="2.30.30.40">
    <property type="entry name" value="SH3 Domains"/>
    <property type="match status" value="1"/>
</dbReference>
<dbReference type="EMBL" id="NKUJ01000089">
    <property type="protein sequence ID" value="RMJ14237.1"/>
    <property type="molecule type" value="Genomic_DNA"/>
</dbReference>
<dbReference type="Proteomes" id="UP000277212">
    <property type="component" value="Unassembled WGS sequence"/>
</dbReference>
<gene>
    <name evidence="2" type="ORF">CDV36_006067</name>
</gene>
<dbReference type="STRING" id="2010991.A0A3M2S9I3"/>
<dbReference type="CDD" id="cd00174">
    <property type="entry name" value="SH3"/>
    <property type="match status" value="1"/>
</dbReference>
<sequence length="807" mass="88195">MSATTDHVLLRPFNDVTKWAKCAISQADGSFGGDDYQQIPLNRSSQSLLREGERALRRLTPLLDKPSPQLSDFLRDLALRNNDVVSQVRSIDILLYDFEDFIEPQTFDKAKFDELQAATKELAITLVERITRFTTKSALDLPSPPSQFPPLPPLPPLPDIPRPGSQLSSRPSTSLSTSGPGFGRTQRRPSLTRGGEQRDEYRVPPPRPPRPVGYFASPSPISPSSLSSPNSLPFSNQPTVPEKEKATYDYVQAHQRQMSNSESIAIGLQGLDIRAMTPPSSVALSPRSTSYQSSVNPSARGSSGYGYEDTPPPSVTADLASEQDWASAASDHQPSAIPRNLGSLPPHLEGRATRFGEYQDSKQYPYATEVSAEHHRSSIVTQGSGPSIRSDGSGGSGVRAASIASGVTNKTDSMSVKGLQSPRILPCDIGPDSSISMLGGFCKGARAFAAGGPGQAIRKVGGASDSTARAGEQYSPEMLFGSMLATSTEAYAEPTAQCVSCEYKTPYSHLLQDMDQDPLASQQSRGIVYRSRFLYKSHIAVRNINSVYFGCLFCDKAKSTMREGDATVFQTVDLLLRHISRHPRPLPHIPGVVVAYEETEINTRGRQDYDLFFPNSAPPTPYVGFPAAEADRIACLPVARANKDHIRRRNEKPQARPDSVSEVLQFMAGARIVGVEFPEKWGGKWCQGWHDGAFGTFPSKIIDLELPQHVNPASLPRSPRTGVAKWKFGAKSRRAGWLTFGKGDTIYNLAWEDPHAWFWSGSDANGEYGIFPKSHISIESVQDGSLGDARQKHVVKEKSRFRGLFGK</sequence>
<organism evidence="2 3">
    <name type="scientific">Fusarium kuroshium</name>
    <dbReference type="NCBI Taxonomy" id="2010991"/>
    <lineage>
        <taxon>Eukaryota</taxon>
        <taxon>Fungi</taxon>
        <taxon>Dikarya</taxon>
        <taxon>Ascomycota</taxon>
        <taxon>Pezizomycotina</taxon>
        <taxon>Sordariomycetes</taxon>
        <taxon>Hypocreomycetidae</taxon>
        <taxon>Hypocreales</taxon>
        <taxon>Nectriaceae</taxon>
        <taxon>Fusarium</taxon>
        <taxon>Fusarium solani species complex</taxon>
    </lineage>
</organism>
<feature type="compositionally biased region" description="Pro residues" evidence="1">
    <location>
        <begin position="142"/>
        <end position="161"/>
    </location>
</feature>
<feature type="region of interest" description="Disordered" evidence="1">
    <location>
        <begin position="370"/>
        <end position="399"/>
    </location>
</feature>
<feature type="compositionally biased region" description="Polar residues" evidence="1">
    <location>
        <begin position="279"/>
        <end position="301"/>
    </location>
</feature>